<name>A0ABU2PKZ5_9ACTN</name>
<dbReference type="NCBIfam" id="TIGR03891">
    <property type="entry name" value="thiopep_ocin"/>
    <property type="match status" value="1"/>
</dbReference>
<evidence type="ECO:0000313" key="4">
    <source>
        <dbReference type="Proteomes" id="UP001183586"/>
    </source>
</evidence>
<proteinExistence type="predicted"/>
<feature type="domain" description="Thiopeptide-type bacteriocin biosynthesis" evidence="2">
    <location>
        <begin position="79"/>
        <end position="314"/>
    </location>
</feature>
<dbReference type="EMBL" id="JAVREU010000024">
    <property type="protein sequence ID" value="MDT0392344.1"/>
    <property type="molecule type" value="Genomic_DNA"/>
</dbReference>
<feature type="domain" description="Insertion element IS150 protein InsJ-like helix-turn-helix" evidence="1">
    <location>
        <begin position="12"/>
        <end position="54"/>
    </location>
</feature>
<dbReference type="Pfam" id="PF13518">
    <property type="entry name" value="HTH_28"/>
    <property type="match status" value="1"/>
</dbReference>
<dbReference type="RefSeq" id="WP_311688173.1">
    <property type="nucleotide sequence ID" value="NZ_JAVREU010000024.1"/>
</dbReference>
<comment type="caution">
    <text evidence="3">The sequence shown here is derived from an EMBL/GenBank/DDBJ whole genome shotgun (WGS) entry which is preliminary data.</text>
</comment>
<accession>A0ABU2PKZ5</accession>
<reference evidence="4" key="1">
    <citation type="submission" date="2023-07" db="EMBL/GenBank/DDBJ databases">
        <title>30 novel species of actinomycetes from the DSMZ collection.</title>
        <authorList>
            <person name="Nouioui I."/>
        </authorList>
    </citation>
    <scope>NUCLEOTIDE SEQUENCE [LARGE SCALE GENOMIC DNA]</scope>
    <source>
        <strain evidence="4">DSM 41921</strain>
    </source>
</reference>
<dbReference type="Proteomes" id="UP001183586">
    <property type="component" value="Unassembled WGS sequence"/>
</dbReference>
<dbReference type="InterPro" id="IPR055247">
    <property type="entry name" value="InsJ-like_HTH"/>
</dbReference>
<evidence type="ECO:0000313" key="3">
    <source>
        <dbReference type="EMBL" id="MDT0392344.1"/>
    </source>
</evidence>
<evidence type="ECO:0000259" key="1">
    <source>
        <dbReference type="Pfam" id="PF13518"/>
    </source>
</evidence>
<dbReference type="InterPro" id="IPR023809">
    <property type="entry name" value="Thiopep_bacteriocin_synth_dom"/>
</dbReference>
<keyword evidence="4" id="KW-1185">Reference proteome</keyword>
<protein>
    <submittedName>
        <fullName evidence="3">Thiopeptide-type bacteriocin biosynthesis protein</fullName>
    </submittedName>
</protein>
<gene>
    <name evidence="3" type="ORF">RM641_33430</name>
</gene>
<evidence type="ECO:0000259" key="2">
    <source>
        <dbReference type="Pfam" id="PF14028"/>
    </source>
</evidence>
<organism evidence="3 4">
    <name type="scientific">Streptomyces dubilierae</name>
    <dbReference type="NCBI Taxonomy" id="3075533"/>
    <lineage>
        <taxon>Bacteria</taxon>
        <taxon>Bacillati</taxon>
        <taxon>Actinomycetota</taxon>
        <taxon>Actinomycetes</taxon>
        <taxon>Kitasatosporales</taxon>
        <taxon>Streptomycetaceae</taxon>
        <taxon>Streptomyces</taxon>
    </lineage>
</organism>
<sequence length="318" mass="34975">MRQHDPAPTEDMILSVLGGAPIGAAASRAGMSPARLAAAVERYRAAGRAALHDSSEEWFQANICFVDYPTAPEAFRAYLLPQLRQEAVGCWWFIRKHPHWRLRIQPAPDTSMADLVAETARSLDSAVSWHVVSQWRPTRYEPETIAFGGPAGMAITHRLFHADSLGILAYDQVAGAEPNRLLEAKATSLLVLTSLLRAAGLEWGEQGDVWGQVEAKRVLPSDVPTEKVSALADTMRQLFTLDTAPLLADGPLSPLRDWVTGMERGGQALKNAAQNNNLLLGLRAVLARHVLFHWNRMGFTIHQQAIWSRAAREAILGE</sequence>
<dbReference type="Pfam" id="PF14028">
    <property type="entry name" value="Lant_dehydr_C"/>
    <property type="match status" value="1"/>
</dbReference>